<proteinExistence type="predicted"/>
<evidence type="ECO:0000313" key="1">
    <source>
        <dbReference type="EMBL" id="KAF5328381.1"/>
    </source>
</evidence>
<keyword evidence="2" id="KW-1185">Reference proteome</keyword>
<dbReference type="EMBL" id="JAACJJ010000004">
    <property type="protein sequence ID" value="KAF5328381.1"/>
    <property type="molecule type" value="Genomic_DNA"/>
</dbReference>
<reference evidence="1 2" key="1">
    <citation type="journal article" date="2020" name="ISME J.">
        <title>Uncovering the hidden diversity of litter-decomposition mechanisms in mushroom-forming fungi.</title>
        <authorList>
            <person name="Floudas D."/>
            <person name="Bentzer J."/>
            <person name="Ahren D."/>
            <person name="Johansson T."/>
            <person name="Persson P."/>
            <person name="Tunlid A."/>
        </authorList>
    </citation>
    <scope>NUCLEOTIDE SEQUENCE [LARGE SCALE GENOMIC DNA]</scope>
    <source>
        <strain evidence="1 2">CBS 101986</strain>
    </source>
</reference>
<dbReference type="Proteomes" id="UP000567179">
    <property type="component" value="Unassembled WGS sequence"/>
</dbReference>
<accession>A0A8H5BSQ8</accession>
<name>A0A8H5BSQ8_9AGAR</name>
<evidence type="ECO:0000313" key="2">
    <source>
        <dbReference type="Proteomes" id="UP000567179"/>
    </source>
</evidence>
<protein>
    <submittedName>
        <fullName evidence="1">Uncharacterized protein</fullName>
    </submittedName>
</protein>
<comment type="caution">
    <text evidence="1">The sequence shown here is derived from an EMBL/GenBank/DDBJ whole genome shotgun (WGS) entry which is preliminary data.</text>
</comment>
<sequence length="83" mass="9143">MMPRSRFLDLTFSHPQFVPGVELAWIFKQADMDTDASYEGYQAYKAAEETFVSGTAGSNVAHVRLVSVVVLLVVGDMVTYPPS</sequence>
<gene>
    <name evidence="1" type="ORF">D9619_013268</name>
</gene>
<organism evidence="1 2">
    <name type="scientific">Psilocybe cf. subviscida</name>
    <dbReference type="NCBI Taxonomy" id="2480587"/>
    <lineage>
        <taxon>Eukaryota</taxon>
        <taxon>Fungi</taxon>
        <taxon>Dikarya</taxon>
        <taxon>Basidiomycota</taxon>
        <taxon>Agaricomycotina</taxon>
        <taxon>Agaricomycetes</taxon>
        <taxon>Agaricomycetidae</taxon>
        <taxon>Agaricales</taxon>
        <taxon>Agaricineae</taxon>
        <taxon>Strophariaceae</taxon>
        <taxon>Psilocybe</taxon>
    </lineage>
</organism>
<dbReference type="AlphaFoldDB" id="A0A8H5BSQ8"/>